<dbReference type="Gene3D" id="3.30.160.60">
    <property type="entry name" value="Classic Zinc Finger"/>
    <property type="match status" value="2"/>
</dbReference>
<organism evidence="9 10">
    <name type="scientific">Caerostris darwini</name>
    <dbReference type="NCBI Taxonomy" id="1538125"/>
    <lineage>
        <taxon>Eukaryota</taxon>
        <taxon>Metazoa</taxon>
        <taxon>Ecdysozoa</taxon>
        <taxon>Arthropoda</taxon>
        <taxon>Chelicerata</taxon>
        <taxon>Arachnida</taxon>
        <taxon>Araneae</taxon>
        <taxon>Araneomorphae</taxon>
        <taxon>Entelegynae</taxon>
        <taxon>Araneoidea</taxon>
        <taxon>Araneidae</taxon>
        <taxon>Caerostris</taxon>
    </lineage>
</organism>
<keyword evidence="5" id="KW-0862">Zinc</keyword>
<dbReference type="Pfam" id="PF13909">
    <property type="entry name" value="zf-H2C2_5"/>
    <property type="match status" value="1"/>
</dbReference>
<dbReference type="Proteomes" id="UP001054837">
    <property type="component" value="Unassembled WGS sequence"/>
</dbReference>
<dbReference type="AlphaFoldDB" id="A0AAV4UV90"/>
<sequence>MRTHSVEEPYSCEICQQTFSQSSNLNRHMDIHSETKIHSDYCDFETPHKSSLKRHLKRYHSEHKEKCPVCDVYFYSKESLQSHTCKKL</sequence>
<dbReference type="PANTHER" id="PTHR24394">
    <property type="entry name" value="ZINC FINGER PROTEIN"/>
    <property type="match status" value="1"/>
</dbReference>
<comment type="caution">
    <text evidence="9">The sequence shown here is derived from an EMBL/GenBank/DDBJ whole genome shotgun (WGS) entry which is preliminary data.</text>
</comment>
<dbReference type="PROSITE" id="PS50157">
    <property type="entry name" value="ZINC_FINGER_C2H2_2"/>
    <property type="match status" value="1"/>
</dbReference>
<evidence type="ECO:0000256" key="2">
    <source>
        <dbReference type="ARBA" id="ARBA00022723"/>
    </source>
</evidence>
<reference evidence="9 10" key="1">
    <citation type="submission" date="2021-06" db="EMBL/GenBank/DDBJ databases">
        <title>Caerostris darwini draft genome.</title>
        <authorList>
            <person name="Kono N."/>
            <person name="Arakawa K."/>
        </authorList>
    </citation>
    <scope>NUCLEOTIDE SEQUENCE [LARGE SCALE GENOMIC DNA]</scope>
</reference>
<keyword evidence="3" id="KW-0677">Repeat</keyword>
<evidence type="ECO:0000313" key="9">
    <source>
        <dbReference type="EMBL" id="GIY61787.1"/>
    </source>
</evidence>
<dbReference type="FunFam" id="3.30.160.60:FF:000303">
    <property type="entry name" value="Zinc finger protein 41"/>
    <property type="match status" value="1"/>
</dbReference>
<evidence type="ECO:0000256" key="5">
    <source>
        <dbReference type="ARBA" id="ARBA00022833"/>
    </source>
</evidence>
<dbReference type="PANTHER" id="PTHR24394:SF44">
    <property type="entry name" value="ZINC FINGER PROTEIN 271-LIKE"/>
    <property type="match status" value="1"/>
</dbReference>
<keyword evidence="10" id="KW-1185">Reference proteome</keyword>
<comment type="subcellular location">
    <subcellularLocation>
        <location evidence="1">Nucleus</location>
    </subcellularLocation>
</comment>
<dbReference type="EMBL" id="BPLQ01011977">
    <property type="protein sequence ID" value="GIY61787.1"/>
    <property type="molecule type" value="Genomic_DNA"/>
</dbReference>
<name>A0AAV4UV90_9ARAC</name>
<evidence type="ECO:0000259" key="8">
    <source>
        <dbReference type="PROSITE" id="PS50157"/>
    </source>
</evidence>
<dbReference type="GO" id="GO:0005634">
    <property type="term" value="C:nucleus"/>
    <property type="evidence" value="ECO:0007669"/>
    <property type="project" value="UniProtKB-SubCell"/>
</dbReference>
<feature type="domain" description="C2H2-type" evidence="8">
    <location>
        <begin position="10"/>
        <end position="37"/>
    </location>
</feature>
<keyword evidence="4 7" id="KW-0863">Zinc-finger</keyword>
<dbReference type="GO" id="GO:0008270">
    <property type="term" value="F:zinc ion binding"/>
    <property type="evidence" value="ECO:0007669"/>
    <property type="project" value="UniProtKB-KW"/>
</dbReference>
<dbReference type="SUPFAM" id="SSF57667">
    <property type="entry name" value="beta-beta-alpha zinc fingers"/>
    <property type="match status" value="2"/>
</dbReference>
<proteinExistence type="predicted"/>
<keyword evidence="6" id="KW-0539">Nucleus</keyword>
<gene>
    <name evidence="9" type="ORF">CDAR_408871</name>
</gene>
<evidence type="ECO:0000256" key="6">
    <source>
        <dbReference type="ARBA" id="ARBA00023242"/>
    </source>
</evidence>
<dbReference type="InterPro" id="IPR013087">
    <property type="entry name" value="Znf_C2H2_type"/>
</dbReference>
<evidence type="ECO:0000256" key="1">
    <source>
        <dbReference type="ARBA" id="ARBA00004123"/>
    </source>
</evidence>
<evidence type="ECO:0000313" key="10">
    <source>
        <dbReference type="Proteomes" id="UP001054837"/>
    </source>
</evidence>
<dbReference type="InterPro" id="IPR036236">
    <property type="entry name" value="Znf_C2H2_sf"/>
</dbReference>
<dbReference type="Pfam" id="PF00096">
    <property type="entry name" value="zf-C2H2"/>
    <property type="match status" value="1"/>
</dbReference>
<dbReference type="GO" id="GO:1990837">
    <property type="term" value="F:sequence-specific double-stranded DNA binding"/>
    <property type="evidence" value="ECO:0007669"/>
    <property type="project" value="UniProtKB-ARBA"/>
</dbReference>
<dbReference type="GO" id="GO:0000981">
    <property type="term" value="F:DNA-binding transcription factor activity, RNA polymerase II-specific"/>
    <property type="evidence" value="ECO:0007669"/>
    <property type="project" value="TreeGrafter"/>
</dbReference>
<dbReference type="PROSITE" id="PS00028">
    <property type="entry name" value="ZINC_FINGER_C2H2_1"/>
    <property type="match status" value="1"/>
</dbReference>
<evidence type="ECO:0000256" key="7">
    <source>
        <dbReference type="PROSITE-ProRule" id="PRU00042"/>
    </source>
</evidence>
<evidence type="ECO:0000256" key="3">
    <source>
        <dbReference type="ARBA" id="ARBA00022737"/>
    </source>
</evidence>
<keyword evidence="2" id="KW-0479">Metal-binding</keyword>
<dbReference type="SMART" id="SM00355">
    <property type="entry name" value="ZnF_C2H2"/>
    <property type="match status" value="3"/>
</dbReference>
<accession>A0AAV4UV90</accession>
<dbReference type="Pfam" id="PF12874">
    <property type="entry name" value="zf-met"/>
    <property type="match status" value="1"/>
</dbReference>
<evidence type="ECO:0000256" key="4">
    <source>
        <dbReference type="ARBA" id="ARBA00022771"/>
    </source>
</evidence>
<protein>
    <recommendedName>
        <fullName evidence="8">C2H2-type domain-containing protein</fullName>
    </recommendedName>
</protein>